<comment type="caution">
    <text evidence="1">The sequence shown here is derived from an EMBL/GenBank/DDBJ whole genome shotgun (WGS) entry which is preliminary data.</text>
</comment>
<name>A0ABQ9GU39_9NEOP</name>
<organism evidence="1 2">
    <name type="scientific">Dryococelus australis</name>
    <dbReference type="NCBI Taxonomy" id="614101"/>
    <lineage>
        <taxon>Eukaryota</taxon>
        <taxon>Metazoa</taxon>
        <taxon>Ecdysozoa</taxon>
        <taxon>Arthropoda</taxon>
        <taxon>Hexapoda</taxon>
        <taxon>Insecta</taxon>
        <taxon>Pterygota</taxon>
        <taxon>Neoptera</taxon>
        <taxon>Polyneoptera</taxon>
        <taxon>Phasmatodea</taxon>
        <taxon>Verophasmatodea</taxon>
        <taxon>Anareolatae</taxon>
        <taxon>Phasmatidae</taxon>
        <taxon>Eurycanthinae</taxon>
        <taxon>Dryococelus</taxon>
    </lineage>
</organism>
<evidence type="ECO:0000313" key="1">
    <source>
        <dbReference type="EMBL" id="KAJ8875561.1"/>
    </source>
</evidence>
<protein>
    <submittedName>
        <fullName evidence="1">Uncharacterized protein</fullName>
    </submittedName>
</protein>
<gene>
    <name evidence="1" type="ORF">PR048_023457</name>
</gene>
<reference evidence="1 2" key="1">
    <citation type="submission" date="2023-02" db="EMBL/GenBank/DDBJ databases">
        <title>LHISI_Scaffold_Assembly.</title>
        <authorList>
            <person name="Stuart O.P."/>
            <person name="Cleave R."/>
            <person name="Magrath M.J.L."/>
            <person name="Mikheyev A.S."/>
        </authorList>
    </citation>
    <scope>NUCLEOTIDE SEQUENCE [LARGE SCALE GENOMIC DNA]</scope>
    <source>
        <strain evidence="1">Daus_M_001</strain>
        <tissue evidence="1">Leg muscle</tissue>
    </source>
</reference>
<evidence type="ECO:0000313" key="2">
    <source>
        <dbReference type="Proteomes" id="UP001159363"/>
    </source>
</evidence>
<accession>A0ABQ9GU39</accession>
<proteinExistence type="predicted"/>
<keyword evidence="2" id="KW-1185">Reference proteome</keyword>
<dbReference type="Proteomes" id="UP001159363">
    <property type="component" value="Chromosome 8"/>
</dbReference>
<sequence>MAHKKRADVFYERLKENADDALTCATLTPELSCFSPTSNVPVKEIPTLSKLLKTSSNQIASAIHKNLSQIADFEGITKICWFSNGRGRQNQNKIVIRMLMHWFLNEAPGTIQEIQTWFPIAGHSFIPPDRLWKIDVIEKPEIYMDIMKKTRNRHPPGRRTVPCSRLEDIEEPGNWHFEFQMAKENIIIKTKNRNACIVQGEPFYNVEFRELKSVNRRRKSFKNRNLPTRQNTVEESLRTLMGRLLKDDILL</sequence>
<dbReference type="EMBL" id="JARBHB010000009">
    <property type="protein sequence ID" value="KAJ8875561.1"/>
    <property type="molecule type" value="Genomic_DNA"/>
</dbReference>